<protein>
    <submittedName>
        <fullName evidence="2">Uncharacterized protein</fullName>
    </submittedName>
</protein>
<keyword evidence="3" id="KW-1185">Reference proteome</keyword>
<accession>A0A1M5GHK8</accession>
<sequence>MNKLNPDITSNHYVLRDNADRLQSTDHSGKSEPEAPQVQDMRVNEKAPLRTSEFSNGRDPYTSPCHSPPHPMRHFNG</sequence>
<proteinExistence type="predicted"/>
<dbReference type="AlphaFoldDB" id="A0A1M5GHK8"/>
<evidence type="ECO:0000313" key="3">
    <source>
        <dbReference type="Proteomes" id="UP000184436"/>
    </source>
</evidence>
<dbReference type="Proteomes" id="UP000184436">
    <property type="component" value="Unassembled WGS sequence"/>
</dbReference>
<evidence type="ECO:0000256" key="1">
    <source>
        <dbReference type="SAM" id="MobiDB-lite"/>
    </source>
</evidence>
<evidence type="ECO:0000313" key="2">
    <source>
        <dbReference type="EMBL" id="SHG02992.1"/>
    </source>
</evidence>
<feature type="region of interest" description="Disordered" evidence="1">
    <location>
        <begin position="1"/>
        <end position="77"/>
    </location>
</feature>
<gene>
    <name evidence="2" type="ORF">SAMN05444349_1641</name>
</gene>
<reference evidence="2 3" key="1">
    <citation type="submission" date="2016-11" db="EMBL/GenBank/DDBJ databases">
        <authorList>
            <person name="Jaros S."/>
            <person name="Januszkiewicz K."/>
            <person name="Wedrychowicz H."/>
        </authorList>
    </citation>
    <scope>NUCLEOTIDE SEQUENCE [LARGE SCALE GENOMIC DNA]</scope>
    <source>
        <strain evidence="2 3">DSM 26883</strain>
    </source>
</reference>
<dbReference type="STRING" id="871325.SAMN05444349_1641"/>
<feature type="compositionally biased region" description="Basic and acidic residues" evidence="1">
    <location>
        <begin position="14"/>
        <end position="33"/>
    </location>
</feature>
<name>A0A1M5GHK8_9BACE</name>
<organism evidence="2 3">
    <name type="scientific">Bacteroides faecichinchillae</name>
    <dbReference type="NCBI Taxonomy" id="871325"/>
    <lineage>
        <taxon>Bacteria</taxon>
        <taxon>Pseudomonadati</taxon>
        <taxon>Bacteroidota</taxon>
        <taxon>Bacteroidia</taxon>
        <taxon>Bacteroidales</taxon>
        <taxon>Bacteroidaceae</taxon>
        <taxon>Bacteroides</taxon>
    </lineage>
</organism>
<dbReference type="EMBL" id="FQVD01000064">
    <property type="protein sequence ID" value="SHG02992.1"/>
    <property type="molecule type" value="Genomic_DNA"/>
</dbReference>